<comment type="caution">
    <text evidence="6">The sequence shown here is derived from an EMBL/GenBank/DDBJ whole genome shotgun (WGS) entry which is preliminary data.</text>
</comment>
<dbReference type="STRING" id="1608994.TU86_19845"/>
<dbReference type="EMBL" id="JYLF01000010">
    <property type="protein sequence ID" value="KMN12188.1"/>
    <property type="molecule type" value="Genomic_DNA"/>
</dbReference>
<sequence length="112" mass="12586">MKLLCHSHELSEGCSRSVDTPELDLFIVRREGQVYAYKNRCPHRHVRLEWQPDQFLDESASLIKCATHAALFLIESGECVAGPCAGQFLTAIDCREDSQGIWISDDASEDDC</sequence>
<dbReference type="PATRIC" id="fig|1608994.3.peg.127"/>
<feature type="domain" description="Rieske" evidence="5">
    <location>
        <begin position="2"/>
        <end position="103"/>
    </location>
</feature>
<dbReference type="GO" id="GO:0046872">
    <property type="term" value="F:metal ion binding"/>
    <property type="evidence" value="ECO:0007669"/>
    <property type="project" value="UniProtKB-KW"/>
</dbReference>
<dbReference type="GO" id="GO:0051537">
    <property type="term" value="F:2 iron, 2 sulfur cluster binding"/>
    <property type="evidence" value="ECO:0007669"/>
    <property type="project" value="UniProtKB-KW"/>
</dbReference>
<gene>
    <name evidence="6" type="ORF">TU86_19845</name>
</gene>
<dbReference type="Gene3D" id="2.102.10.10">
    <property type="entry name" value="Rieske [2Fe-2S] iron-sulphur domain"/>
    <property type="match status" value="1"/>
</dbReference>
<dbReference type="PROSITE" id="PS51296">
    <property type="entry name" value="RIESKE"/>
    <property type="match status" value="1"/>
</dbReference>
<evidence type="ECO:0000256" key="2">
    <source>
        <dbReference type="ARBA" id="ARBA00022723"/>
    </source>
</evidence>
<dbReference type="SUPFAM" id="SSF50022">
    <property type="entry name" value="ISP domain"/>
    <property type="match status" value="1"/>
</dbReference>
<name>A0A0J6IIM2_9PSED</name>
<reference evidence="6 7" key="1">
    <citation type="submission" date="2015-02" db="EMBL/GenBank/DDBJ databases">
        <title>Pseudomonas helleri sp. nov. and Pseudomonas weihenstephanensis sp. nov., isolated from raw cows milk.</title>
        <authorList>
            <person name="von Neubeck M."/>
            <person name="Huptas C."/>
            <person name="Wenning M."/>
            <person name="Scherer S."/>
        </authorList>
    </citation>
    <scope>NUCLEOTIDE SEQUENCE [LARGE SCALE GENOMIC DNA]</scope>
    <source>
        <strain evidence="6 7">DSM 29166</strain>
    </source>
</reference>
<evidence type="ECO:0000256" key="3">
    <source>
        <dbReference type="ARBA" id="ARBA00023004"/>
    </source>
</evidence>
<evidence type="ECO:0000313" key="7">
    <source>
        <dbReference type="Proteomes" id="UP000036325"/>
    </source>
</evidence>
<dbReference type="InterPro" id="IPR036922">
    <property type="entry name" value="Rieske_2Fe-2S_sf"/>
</dbReference>
<protein>
    <submittedName>
        <fullName evidence="6">Rieske (2Fe-2S) protein</fullName>
    </submittedName>
</protein>
<dbReference type="PANTHER" id="PTHR40261:SF1">
    <property type="entry name" value="RIESKE DOMAIN-CONTAINING PROTEIN"/>
    <property type="match status" value="1"/>
</dbReference>
<dbReference type="RefSeq" id="WP_048366027.1">
    <property type="nucleotide sequence ID" value="NZ_JYLF01000010.1"/>
</dbReference>
<keyword evidence="4" id="KW-0411">Iron-sulfur</keyword>
<evidence type="ECO:0000256" key="4">
    <source>
        <dbReference type="ARBA" id="ARBA00023014"/>
    </source>
</evidence>
<keyword evidence="3" id="KW-0408">Iron</keyword>
<proteinExistence type="predicted"/>
<accession>A0A0J6IIM2</accession>
<evidence type="ECO:0000256" key="1">
    <source>
        <dbReference type="ARBA" id="ARBA00022714"/>
    </source>
</evidence>
<dbReference type="PANTHER" id="PTHR40261">
    <property type="match status" value="1"/>
</dbReference>
<dbReference type="CDD" id="cd03467">
    <property type="entry name" value="Rieske"/>
    <property type="match status" value="1"/>
</dbReference>
<evidence type="ECO:0000259" key="5">
    <source>
        <dbReference type="PROSITE" id="PS51296"/>
    </source>
</evidence>
<dbReference type="Proteomes" id="UP000036325">
    <property type="component" value="Unassembled WGS sequence"/>
</dbReference>
<dbReference type="AlphaFoldDB" id="A0A0J6IIM2"/>
<dbReference type="Pfam" id="PF00355">
    <property type="entry name" value="Rieske"/>
    <property type="match status" value="1"/>
</dbReference>
<keyword evidence="2" id="KW-0479">Metal-binding</keyword>
<dbReference type="OrthoDB" id="9794779at2"/>
<evidence type="ECO:0000313" key="6">
    <source>
        <dbReference type="EMBL" id="KMN12188.1"/>
    </source>
</evidence>
<organism evidence="6 7">
    <name type="scientific">Pseudomonas weihenstephanensis</name>
    <dbReference type="NCBI Taxonomy" id="1608994"/>
    <lineage>
        <taxon>Bacteria</taxon>
        <taxon>Pseudomonadati</taxon>
        <taxon>Pseudomonadota</taxon>
        <taxon>Gammaproteobacteria</taxon>
        <taxon>Pseudomonadales</taxon>
        <taxon>Pseudomonadaceae</taxon>
        <taxon>Pseudomonas</taxon>
    </lineage>
</organism>
<keyword evidence="1" id="KW-0001">2Fe-2S</keyword>
<dbReference type="InterPro" id="IPR017941">
    <property type="entry name" value="Rieske_2Fe-2S"/>
</dbReference>